<dbReference type="EMBL" id="JANPWB010000009">
    <property type="protein sequence ID" value="KAJ1152367.1"/>
    <property type="molecule type" value="Genomic_DNA"/>
</dbReference>
<proteinExistence type="predicted"/>
<dbReference type="AlphaFoldDB" id="A0AAV7RI76"/>
<keyword evidence="2" id="KW-1185">Reference proteome</keyword>
<comment type="caution">
    <text evidence="1">The sequence shown here is derived from an EMBL/GenBank/DDBJ whole genome shotgun (WGS) entry which is preliminary data.</text>
</comment>
<sequence>MVGADGLTLGTCSEARAVRKESGLLAGCRHIARRAHAHRVPTCSVCGRPIRPQGYHYRRFMQAIMEAAEADPDRFQACFLDTWVV</sequence>
<protein>
    <submittedName>
        <fullName evidence="1">Uncharacterized protein</fullName>
    </submittedName>
</protein>
<evidence type="ECO:0000313" key="2">
    <source>
        <dbReference type="Proteomes" id="UP001066276"/>
    </source>
</evidence>
<name>A0AAV7RI76_PLEWA</name>
<accession>A0AAV7RI76</accession>
<evidence type="ECO:0000313" key="1">
    <source>
        <dbReference type="EMBL" id="KAJ1152367.1"/>
    </source>
</evidence>
<gene>
    <name evidence="1" type="ORF">NDU88_005142</name>
</gene>
<organism evidence="1 2">
    <name type="scientific">Pleurodeles waltl</name>
    <name type="common">Iberian ribbed newt</name>
    <dbReference type="NCBI Taxonomy" id="8319"/>
    <lineage>
        <taxon>Eukaryota</taxon>
        <taxon>Metazoa</taxon>
        <taxon>Chordata</taxon>
        <taxon>Craniata</taxon>
        <taxon>Vertebrata</taxon>
        <taxon>Euteleostomi</taxon>
        <taxon>Amphibia</taxon>
        <taxon>Batrachia</taxon>
        <taxon>Caudata</taxon>
        <taxon>Salamandroidea</taxon>
        <taxon>Salamandridae</taxon>
        <taxon>Pleurodelinae</taxon>
        <taxon>Pleurodeles</taxon>
    </lineage>
</organism>
<dbReference type="Proteomes" id="UP001066276">
    <property type="component" value="Chromosome 5"/>
</dbReference>
<reference evidence="1" key="1">
    <citation type="journal article" date="2022" name="bioRxiv">
        <title>Sequencing and chromosome-scale assembly of the giantPleurodeles waltlgenome.</title>
        <authorList>
            <person name="Brown T."/>
            <person name="Elewa A."/>
            <person name="Iarovenko S."/>
            <person name="Subramanian E."/>
            <person name="Araus A.J."/>
            <person name="Petzold A."/>
            <person name="Susuki M."/>
            <person name="Suzuki K.-i.T."/>
            <person name="Hayashi T."/>
            <person name="Toyoda A."/>
            <person name="Oliveira C."/>
            <person name="Osipova E."/>
            <person name="Leigh N.D."/>
            <person name="Simon A."/>
            <person name="Yun M.H."/>
        </authorList>
    </citation>
    <scope>NUCLEOTIDE SEQUENCE</scope>
    <source>
        <strain evidence="1">20211129_DDA</strain>
        <tissue evidence="1">Liver</tissue>
    </source>
</reference>